<dbReference type="Gene3D" id="3.40.1260.10">
    <property type="entry name" value="DsrEFH-like"/>
    <property type="match status" value="1"/>
</dbReference>
<evidence type="ECO:0000313" key="1">
    <source>
        <dbReference type="EMBL" id="VAX31887.1"/>
    </source>
</evidence>
<accession>A0A3B1DTC8</accession>
<reference evidence="1" key="1">
    <citation type="submission" date="2018-06" db="EMBL/GenBank/DDBJ databases">
        <authorList>
            <person name="Zhirakovskaya E."/>
        </authorList>
    </citation>
    <scope>NUCLEOTIDE SEQUENCE</scope>
</reference>
<dbReference type="EMBL" id="UOGH01000221">
    <property type="protein sequence ID" value="VAX31887.1"/>
    <property type="molecule type" value="Genomic_DNA"/>
</dbReference>
<name>A0A3B1DTC8_9ZZZZ</name>
<gene>
    <name evidence="1" type="ORF">MNBD_NITROSPIRAE02-196</name>
</gene>
<dbReference type="SUPFAM" id="SSF75169">
    <property type="entry name" value="DsrEFH-like"/>
    <property type="match status" value="1"/>
</dbReference>
<dbReference type="InterPro" id="IPR027396">
    <property type="entry name" value="DsrEFH-like"/>
</dbReference>
<organism evidence="1">
    <name type="scientific">hydrothermal vent metagenome</name>
    <dbReference type="NCBI Taxonomy" id="652676"/>
    <lineage>
        <taxon>unclassified sequences</taxon>
        <taxon>metagenomes</taxon>
        <taxon>ecological metagenomes</taxon>
    </lineage>
</organism>
<dbReference type="Pfam" id="PF02635">
    <property type="entry name" value="DsrE"/>
    <property type="match status" value="1"/>
</dbReference>
<sequence length="85" mass="9151">GAEVLVLSNGPSVEVFGNSEKMKKIEELAGRGVKFLACRNSLKNLCASGTLCLKEENLPEFIGVVPAGITELIRRQAEGFAYIKP</sequence>
<feature type="non-terminal residue" evidence="1">
    <location>
        <position position="1"/>
    </location>
</feature>
<dbReference type="AlphaFoldDB" id="A0A3B1DTC8"/>
<proteinExistence type="predicted"/>
<dbReference type="InterPro" id="IPR003787">
    <property type="entry name" value="Sulphur_relay_DsrE/F-like"/>
</dbReference>
<dbReference type="PANTHER" id="PTHR37691:SF1">
    <property type="entry name" value="BLR3518 PROTEIN"/>
    <property type="match status" value="1"/>
</dbReference>
<dbReference type="PANTHER" id="PTHR37691">
    <property type="entry name" value="BLR3518 PROTEIN"/>
    <property type="match status" value="1"/>
</dbReference>
<protein>
    <submittedName>
        <fullName evidence="1">Uncharacterized protein</fullName>
    </submittedName>
</protein>